<dbReference type="Pfam" id="PF01129">
    <property type="entry name" value="ART"/>
    <property type="match status" value="1"/>
</dbReference>
<proteinExistence type="inferred from homology"/>
<keyword evidence="4" id="KW-0548">Nucleotidyltransferase</keyword>
<gene>
    <name evidence="11" type="primary">ART5_0</name>
    <name evidence="11" type="ORF">N1851_006804</name>
</gene>
<keyword evidence="6 10" id="KW-0521">NADP</keyword>
<dbReference type="FunFam" id="3.90.176.10:FF:000001">
    <property type="entry name" value="NAD(P)(+)--arginine ADP-ribosyltransferase"/>
    <property type="match status" value="1"/>
</dbReference>
<evidence type="ECO:0000256" key="10">
    <source>
        <dbReference type="RuleBase" id="RU361228"/>
    </source>
</evidence>
<accession>A0AA47N3P1</accession>
<evidence type="ECO:0000256" key="5">
    <source>
        <dbReference type="ARBA" id="ARBA00022729"/>
    </source>
</evidence>
<keyword evidence="8" id="KW-1015">Disulfide bond</keyword>
<comment type="caution">
    <text evidence="11">The sequence shown here is derived from an EMBL/GenBank/DDBJ whole genome shotgun (WGS) entry which is preliminary data.</text>
</comment>
<keyword evidence="3 10" id="KW-0808">Transferase</keyword>
<dbReference type="InterPro" id="IPR050999">
    <property type="entry name" value="ADP-ribosyltransferase_ARG"/>
</dbReference>
<dbReference type="Proteomes" id="UP001174136">
    <property type="component" value="Unassembled WGS sequence"/>
</dbReference>
<dbReference type="PANTHER" id="PTHR10339">
    <property type="entry name" value="ADP-RIBOSYLTRANSFERASE"/>
    <property type="match status" value="1"/>
</dbReference>
<organism evidence="11 12">
    <name type="scientific">Merluccius polli</name>
    <name type="common">Benguela hake</name>
    <name type="synonym">Merluccius cadenati</name>
    <dbReference type="NCBI Taxonomy" id="89951"/>
    <lineage>
        <taxon>Eukaryota</taxon>
        <taxon>Metazoa</taxon>
        <taxon>Chordata</taxon>
        <taxon>Craniata</taxon>
        <taxon>Vertebrata</taxon>
        <taxon>Euteleostomi</taxon>
        <taxon>Actinopterygii</taxon>
        <taxon>Neopterygii</taxon>
        <taxon>Teleostei</taxon>
        <taxon>Neoteleostei</taxon>
        <taxon>Acanthomorphata</taxon>
        <taxon>Zeiogadaria</taxon>
        <taxon>Gadariae</taxon>
        <taxon>Gadiformes</taxon>
        <taxon>Gadoidei</taxon>
        <taxon>Merlucciidae</taxon>
        <taxon>Merluccius</taxon>
    </lineage>
</organism>
<evidence type="ECO:0000256" key="9">
    <source>
        <dbReference type="ARBA" id="ARBA00047597"/>
    </source>
</evidence>
<protein>
    <recommendedName>
        <fullName evidence="10">NAD(P)(+)--arginine ADP-ribosyltransferase</fullName>
        <ecNumber evidence="10">2.4.2.31</ecNumber>
    </recommendedName>
    <alternativeName>
        <fullName evidence="10">Mono(ADP-ribosyl)transferase</fullName>
    </alternativeName>
</protein>
<keyword evidence="2 10" id="KW-0328">Glycosyltransferase</keyword>
<keyword evidence="7 10" id="KW-0520">NAD</keyword>
<dbReference type="GO" id="GO:0003950">
    <property type="term" value="F:NAD+ poly-ADP-ribosyltransferase activity"/>
    <property type="evidence" value="ECO:0007669"/>
    <property type="project" value="TreeGrafter"/>
</dbReference>
<evidence type="ECO:0000256" key="7">
    <source>
        <dbReference type="ARBA" id="ARBA00023027"/>
    </source>
</evidence>
<dbReference type="EC" id="2.4.2.31" evidence="10"/>
<dbReference type="GO" id="GO:0106274">
    <property type="term" value="F:NAD+-protein-arginine ADP-ribosyltransferase activity"/>
    <property type="evidence" value="ECO:0007669"/>
    <property type="project" value="UniProtKB-EC"/>
</dbReference>
<dbReference type="AlphaFoldDB" id="A0AA47N3P1"/>
<evidence type="ECO:0000256" key="1">
    <source>
        <dbReference type="ARBA" id="ARBA00009558"/>
    </source>
</evidence>
<dbReference type="GO" id="GO:0016779">
    <property type="term" value="F:nucleotidyltransferase activity"/>
    <property type="evidence" value="ECO:0007669"/>
    <property type="project" value="UniProtKB-KW"/>
</dbReference>
<comment type="catalytic activity">
    <reaction evidence="9 10">
        <text>L-arginyl-[protein] + NAD(+) = N(omega)-(ADP-D-ribosyl)-L-arginyl-[protein] + nicotinamide + H(+)</text>
        <dbReference type="Rhea" id="RHEA:19149"/>
        <dbReference type="Rhea" id="RHEA-COMP:10532"/>
        <dbReference type="Rhea" id="RHEA-COMP:15087"/>
        <dbReference type="ChEBI" id="CHEBI:15378"/>
        <dbReference type="ChEBI" id="CHEBI:17154"/>
        <dbReference type="ChEBI" id="CHEBI:29965"/>
        <dbReference type="ChEBI" id="CHEBI:57540"/>
        <dbReference type="ChEBI" id="CHEBI:142554"/>
        <dbReference type="EC" id="2.4.2.31"/>
    </reaction>
</comment>
<dbReference type="PANTHER" id="PTHR10339:SF29">
    <property type="entry name" value="NAD(P)(+)--ARGININE ADP-RIBOSYLTRANSFERASE"/>
    <property type="match status" value="1"/>
</dbReference>
<evidence type="ECO:0000313" key="11">
    <source>
        <dbReference type="EMBL" id="KAK0151823.1"/>
    </source>
</evidence>
<dbReference type="EMBL" id="JAOPHQ010001161">
    <property type="protein sequence ID" value="KAK0151823.1"/>
    <property type="molecule type" value="Genomic_DNA"/>
</dbReference>
<dbReference type="InterPro" id="IPR000768">
    <property type="entry name" value="ART"/>
</dbReference>
<evidence type="ECO:0000256" key="6">
    <source>
        <dbReference type="ARBA" id="ARBA00022857"/>
    </source>
</evidence>
<evidence type="ECO:0000313" key="12">
    <source>
        <dbReference type="Proteomes" id="UP001174136"/>
    </source>
</evidence>
<keyword evidence="5" id="KW-0732">Signal</keyword>
<evidence type="ECO:0000256" key="4">
    <source>
        <dbReference type="ARBA" id="ARBA00022695"/>
    </source>
</evidence>
<evidence type="ECO:0000256" key="3">
    <source>
        <dbReference type="ARBA" id="ARBA00022679"/>
    </source>
</evidence>
<dbReference type="Gene3D" id="3.90.176.10">
    <property type="entry name" value="Toxin ADP-ribosyltransferase, Chain A, domain 1"/>
    <property type="match status" value="1"/>
</dbReference>
<dbReference type="PROSITE" id="PS01291">
    <property type="entry name" value="ART"/>
    <property type="match status" value="1"/>
</dbReference>
<dbReference type="PRINTS" id="PR00970">
    <property type="entry name" value="RIBTRNSFRASE"/>
</dbReference>
<dbReference type="SUPFAM" id="SSF56399">
    <property type="entry name" value="ADP-ribosylation"/>
    <property type="match status" value="1"/>
</dbReference>
<evidence type="ECO:0000256" key="2">
    <source>
        <dbReference type="ARBA" id="ARBA00022676"/>
    </source>
</evidence>
<evidence type="ECO:0000256" key="8">
    <source>
        <dbReference type="ARBA" id="ARBA00023157"/>
    </source>
</evidence>
<sequence length="221" mass="25080">MAPDAVDDTYCGCTKEIEKKVDEYFKTEFVDFKSTWEDAESHANSITKARGDKALTINQIKAIYAYTSDDIYKEFNEAVRTGRSIYGSLFKFKSLHFWLTTAIQTLNSDNHCHTTYRGTSRVFTGKVDDTIRFGMFASSSYRTDRAMEFGCETGFKIKTCHGASLKHYSKYVKEEEVLIPPYETFKITNVYNGPGPEVKGLEACKKVFVLESSGSVQEEIT</sequence>
<name>A0AA47N3P1_MERPO</name>
<comment type="similarity">
    <text evidence="1 10">Belongs to the Arg-specific ADP-ribosyltransferase family.</text>
</comment>
<keyword evidence="12" id="KW-1185">Reference proteome</keyword>
<reference evidence="11" key="1">
    <citation type="journal article" date="2023" name="Front. Mar. Sci.">
        <title>A new Merluccius polli reference genome to investigate the effects of global change in West African waters.</title>
        <authorList>
            <person name="Mateo J.L."/>
            <person name="Blanco-Fernandez C."/>
            <person name="Garcia-Vazquez E."/>
            <person name="Machado-Schiaffino G."/>
        </authorList>
    </citation>
    <scope>NUCLEOTIDE SEQUENCE</scope>
    <source>
        <strain evidence="11">C29</strain>
        <tissue evidence="11">Fin</tissue>
    </source>
</reference>
<dbReference type="PROSITE" id="PS51996">
    <property type="entry name" value="TR_MART"/>
    <property type="match status" value="1"/>
</dbReference>